<reference evidence="2" key="1">
    <citation type="submission" date="2019-12" db="EMBL/GenBank/DDBJ databases">
        <title>Genome sequencing and annotation of Brassica cretica.</title>
        <authorList>
            <person name="Studholme D.J."/>
            <person name="Sarris P."/>
        </authorList>
    </citation>
    <scope>NUCLEOTIDE SEQUENCE</scope>
    <source>
        <strain evidence="2">PFS-109/04</strain>
        <tissue evidence="2">Leaf</tissue>
    </source>
</reference>
<accession>A0A8S9SL17</accession>
<organism evidence="2 3">
    <name type="scientific">Brassica cretica</name>
    <name type="common">Mustard</name>
    <dbReference type="NCBI Taxonomy" id="69181"/>
    <lineage>
        <taxon>Eukaryota</taxon>
        <taxon>Viridiplantae</taxon>
        <taxon>Streptophyta</taxon>
        <taxon>Embryophyta</taxon>
        <taxon>Tracheophyta</taxon>
        <taxon>Spermatophyta</taxon>
        <taxon>Magnoliopsida</taxon>
        <taxon>eudicotyledons</taxon>
        <taxon>Gunneridae</taxon>
        <taxon>Pentapetalae</taxon>
        <taxon>rosids</taxon>
        <taxon>malvids</taxon>
        <taxon>Brassicales</taxon>
        <taxon>Brassicaceae</taxon>
        <taxon>Brassiceae</taxon>
        <taxon>Brassica</taxon>
    </lineage>
</organism>
<keyword evidence="1" id="KW-0472">Membrane</keyword>
<evidence type="ECO:0000256" key="1">
    <source>
        <dbReference type="SAM" id="Phobius"/>
    </source>
</evidence>
<dbReference type="Proteomes" id="UP000712600">
    <property type="component" value="Unassembled WGS sequence"/>
</dbReference>
<keyword evidence="1" id="KW-0812">Transmembrane</keyword>
<proteinExistence type="predicted"/>
<protein>
    <submittedName>
        <fullName evidence="2">Uncharacterized protein</fullName>
    </submittedName>
</protein>
<dbReference type="EMBL" id="QGKX02000004">
    <property type="protein sequence ID" value="KAF3602068.1"/>
    <property type="molecule type" value="Genomic_DNA"/>
</dbReference>
<comment type="caution">
    <text evidence="2">The sequence shown here is derived from an EMBL/GenBank/DDBJ whole genome shotgun (WGS) entry which is preliminary data.</text>
</comment>
<keyword evidence="1" id="KW-1133">Transmembrane helix</keyword>
<feature type="transmembrane region" description="Helical" evidence="1">
    <location>
        <begin position="42"/>
        <end position="61"/>
    </location>
</feature>
<dbReference type="AlphaFoldDB" id="A0A8S9SL17"/>
<name>A0A8S9SL17_BRACR</name>
<gene>
    <name evidence="2" type="ORF">F2Q69_00038111</name>
</gene>
<evidence type="ECO:0000313" key="2">
    <source>
        <dbReference type="EMBL" id="KAF3602068.1"/>
    </source>
</evidence>
<sequence>MEFEMVELCRRRHGKGLDSVVLPSIPSHSLRFRRSLHHHHHGHLFLSLCLSLSVLIMFFFVGRAGGREQRRQYGGTQDWYVSGQDLRWLHLLTTTTAATSVKRDAAVVQAGGGVVVVRCRCGRD</sequence>
<evidence type="ECO:0000313" key="3">
    <source>
        <dbReference type="Proteomes" id="UP000712600"/>
    </source>
</evidence>